<gene>
    <name evidence="1" type="ORF">M513_11143</name>
    <name evidence="2" type="ORF">M514_11143</name>
</gene>
<sequence length="137" mass="16054">LTTRHLRGFTCARSEVIQNERRITAATVQPTMQFTHIEIIHSTTLAVNITPAHIWKDPLPEVPAGFTNAHLPRVCIETRATWRPCLTAKQRRRRWGNNSLHYERDCRRKWQRSSRRPLEKKLSSTRNFSQMTCLPPL</sequence>
<accession>A0A085N8D2</accession>
<dbReference type="AlphaFoldDB" id="A0A085N8D2"/>
<reference evidence="2 3" key="1">
    <citation type="journal article" date="2014" name="Nat. Genet.">
        <title>Genome and transcriptome of the porcine whipworm Trichuris suis.</title>
        <authorList>
            <person name="Jex A.R."/>
            <person name="Nejsum P."/>
            <person name="Schwarz E.M."/>
            <person name="Hu L."/>
            <person name="Young N.D."/>
            <person name="Hall R.S."/>
            <person name="Korhonen P.K."/>
            <person name="Liao S."/>
            <person name="Thamsborg S."/>
            <person name="Xia J."/>
            <person name="Xu P."/>
            <person name="Wang S."/>
            <person name="Scheerlinck J.P."/>
            <person name="Hofmann A."/>
            <person name="Sternberg P.W."/>
            <person name="Wang J."/>
            <person name="Gasser R.B."/>
        </authorList>
    </citation>
    <scope>NUCLEOTIDE SEQUENCE [LARGE SCALE GENOMIC DNA]</scope>
    <source>
        <strain evidence="2">DCEP-RM93F</strain>
        <strain evidence="1">DCEP-RM93M</strain>
    </source>
</reference>
<feature type="non-terminal residue" evidence="2">
    <location>
        <position position="1"/>
    </location>
</feature>
<proteinExistence type="predicted"/>
<protein>
    <submittedName>
        <fullName evidence="2">Uncharacterized protein</fullName>
    </submittedName>
</protein>
<organism evidence="2">
    <name type="scientific">Trichuris suis</name>
    <name type="common">pig whipworm</name>
    <dbReference type="NCBI Taxonomy" id="68888"/>
    <lineage>
        <taxon>Eukaryota</taxon>
        <taxon>Metazoa</taxon>
        <taxon>Ecdysozoa</taxon>
        <taxon>Nematoda</taxon>
        <taxon>Enoplea</taxon>
        <taxon>Dorylaimia</taxon>
        <taxon>Trichinellida</taxon>
        <taxon>Trichuridae</taxon>
        <taxon>Trichuris</taxon>
    </lineage>
</organism>
<evidence type="ECO:0000313" key="2">
    <source>
        <dbReference type="EMBL" id="KFD65728.1"/>
    </source>
</evidence>
<name>A0A085N8D2_9BILA</name>
<dbReference type="EMBL" id="KL367533">
    <property type="protein sequence ID" value="KFD65728.1"/>
    <property type="molecule type" value="Genomic_DNA"/>
</dbReference>
<evidence type="ECO:0000313" key="1">
    <source>
        <dbReference type="EMBL" id="KFD47966.1"/>
    </source>
</evidence>
<keyword evidence="3" id="KW-1185">Reference proteome</keyword>
<evidence type="ECO:0000313" key="3">
    <source>
        <dbReference type="Proteomes" id="UP000030764"/>
    </source>
</evidence>
<dbReference type="Proteomes" id="UP000030764">
    <property type="component" value="Unassembled WGS sequence"/>
</dbReference>
<dbReference type="Proteomes" id="UP000030758">
    <property type="component" value="Unassembled WGS sequence"/>
</dbReference>
<dbReference type="EMBL" id="KL363308">
    <property type="protein sequence ID" value="KFD47966.1"/>
    <property type="molecule type" value="Genomic_DNA"/>
</dbReference>